<evidence type="ECO:0000256" key="1">
    <source>
        <dbReference type="SAM" id="MobiDB-lite"/>
    </source>
</evidence>
<evidence type="ECO:0000313" key="3">
    <source>
        <dbReference type="EMBL" id="CAE0593617.1"/>
    </source>
</evidence>
<accession>A0A7S3TTF9</accession>
<proteinExistence type="predicted"/>
<reference evidence="3" key="1">
    <citation type="submission" date="2021-01" db="EMBL/GenBank/DDBJ databases">
        <authorList>
            <person name="Corre E."/>
            <person name="Pelletier E."/>
            <person name="Niang G."/>
            <person name="Scheremetjew M."/>
            <person name="Finn R."/>
            <person name="Kale V."/>
            <person name="Holt S."/>
            <person name="Cochrane G."/>
            <person name="Meng A."/>
            <person name="Brown T."/>
            <person name="Cohen L."/>
        </authorList>
    </citation>
    <scope>NUCLEOTIDE SEQUENCE</scope>
    <source>
        <strain evidence="3">379</strain>
    </source>
</reference>
<name>A0A7S3TTF9_EMIHU</name>
<feature type="transmembrane region" description="Helical" evidence="2">
    <location>
        <begin position="129"/>
        <end position="152"/>
    </location>
</feature>
<sequence length="298" mass="32970">MWAKVNAASVMQENMVNLMQVDMLQLGVLQTQMDNLSVQATLIIGFALSMWAGETLMPLLEDDSQLCIWKSWYHLFFASVFFIFVAVCISCCLIIVSIVSYIKQAAQEAALIVSTGAAVAVTRQHLNTLNYYFVVAYASFTLSAVLLIILYVGLPSRLPADTAEHRLSELSGEGESQEGWGSELESIVELFDGTFSITCLDPRNPRDNAVRDSWGAGIAAANTLVILSMSAWGYRKFLFVRQSYKPLQLLSWFVTYQTEQKQKHDAVASLPGNRRSRIDSEVDSTDTSARGGLPTSPK</sequence>
<feature type="transmembrane region" description="Helical" evidence="2">
    <location>
        <begin position="36"/>
        <end position="60"/>
    </location>
</feature>
<feature type="region of interest" description="Disordered" evidence="1">
    <location>
        <begin position="264"/>
        <end position="298"/>
    </location>
</feature>
<keyword evidence="2" id="KW-0812">Transmembrane</keyword>
<evidence type="ECO:0000256" key="2">
    <source>
        <dbReference type="SAM" id="Phobius"/>
    </source>
</evidence>
<gene>
    <name evidence="3" type="ORF">EHUX00137_LOCUS43936</name>
</gene>
<dbReference type="EMBL" id="HBIR01056424">
    <property type="protein sequence ID" value="CAE0593617.1"/>
    <property type="molecule type" value="Transcribed_RNA"/>
</dbReference>
<keyword evidence="2" id="KW-1133">Transmembrane helix</keyword>
<feature type="transmembrane region" description="Helical" evidence="2">
    <location>
        <begin position="214"/>
        <end position="234"/>
    </location>
</feature>
<dbReference type="AlphaFoldDB" id="A0A7S3TTF9"/>
<feature type="transmembrane region" description="Helical" evidence="2">
    <location>
        <begin position="72"/>
        <end position="99"/>
    </location>
</feature>
<organism evidence="3">
    <name type="scientific">Emiliania huxleyi</name>
    <name type="common">Coccolithophore</name>
    <name type="synonym">Pontosphaera huxleyi</name>
    <dbReference type="NCBI Taxonomy" id="2903"/>
    <lineage>
        <taxon>Eukaryota</taxon>
        <taxon>Haptista</taxon>
        <taxon>Haptophyta</taxon>
        <taxon>Prymnesiophyceae</taxon>
        <taxon>Isochrysidales</taxon>
        <taxon>Noelaerhabdaceae</taxon>
        <taxon>Emiliania</taxon>
    </lineage>
</organism>
<keyword evidence="2" id="KW-0472">Membrane</keyword>
<protein>
    <submittedName>
        <fullName evidence="3">Uncharacterized protein</fullName>
    </submittedName>
</protein>